<organism evidence="4 5">
    <name type="scientific">Leishmania panamensis</name>
    <dbReference type="NCBI Taxonomy" id="5679"/>
    <lineage>
        <taxon>Eukaryota</taxon>
        <taxon>Discoba</taxon>
        <taxon>Euglenozoa</taxon>
        <taxon>Kinetoplastea</taxon>
        <taxon>Metakinetoplastina</taxon>
        <taxon>Trypanosomatida</taxon>
        <taxon>Trypanosomatidae</taxon>
        <taxon>Leishmaniinae</taxon>
        <taxon>Leishmania</taxon>
        <taxon>Leishmania guyanensis species complex</taxon>
    </lineage>
</organism>
<dbReference type="SUPFAM" id="SSF54791">
    <property type="entry name" value="Eukaryotic type KH-domain (KH-domain type I)"/>
    <property type="match status" value="1"/>
</dbReference>
<feature type="region of interest" description="Disordered" evidence="2">
    <location>
        <begin position="235"/>
        <end position="268"/>
    </location>
</feature>
<dbReference type="VEuPathDB" id="TriTrypDB:LPAL13_310034700"/>
<dbReference type="InterPro" id="IPR036063">
    <property type="entry name" value="Smr_dom_sf"/>
</dbReference>
<dbReference type="PROSITE" id="PS50828">
    <property type="entry name" value="SMR"/>
    <property type="match status" value="1"/>
</dbReference>
<dbReference type="VEuPathDB" id="TriTrypDB:LPMP_312670"/>
<dbReference type="InterPro" id="IPR013899">
    <property type="entry name" value="DUF1771"/>
</dbReference>
<dbReference type="PANTHER" id="PTHR47417:SF1">
    <property type="entry name" value="SMR DOMAIN-CONTAINING PROTEIN YPL199C"/>
    <property type="match status" value="1"/>
</dbReference>
<evidence type="ECO:0000259" key="3">
    <source>
        <dbReference type="PROSITE" id="PS50828"/>
    </source>
</evidence>
<dbReference type="eggNOG" id="KOG2401">
    <property type="taxonomic scope" value="Eukaryota"/>
</dbReference>
<dbReference type="GO" id="GO:0003723">
    <property type="term" value="F:RNA binding"/>
    <property type="evidence" value="ECO:0007669"/>
    <property type="project" value="UniProtKB-UniRule"/>
</dbReference>
<dbReference type="InterPro" id="IPR004088">
    <property type="entry name" value="KH_dom_type_1"/>
</dbReference>
<proteinExistence type="predicted"/>
<dbReference type="GeneID" id="22577693"/>
<sequence length="268" mass="29448">MPEICIRITHIQVGHVLGKGASTLKDIQERTGAKLDILETGPQVRITADDDAKVAAAKAEVKKIVARQEKPDYEGPKGMRLRKEANDLGCLRSKLFEEATKRREAGDHEGANKLVAKGKEAGMNMQARHREAAVAIAWYNNEAKGKGQNYFDMHGLRVEEAMEMLKVRMARLEEQPEGTMTEFEVVPGAGHHSAPGAQKLKAATLEYIKSKGYVYDVVNAGTFLVKVPGRSEGVISKPEYGDKAPTKRDESKKAPARKSKTKSCCVCM</sequence>
<dbReference type="SMART" id="SM00322">
    <property type="entry name" value="KH"/>
    <property type="match status" value="1"/>
</dbReference>
<evidence type="ECO:0000256" key="1">
    <source>
        <dbReference type="PROSITE-ProRule" id="PRU00117"/>
    </source>
</evidence>
<protein>
    <submittedName>
        <fullName evidence="4">RNA-binding protein, putative</fullName>
    </submittedName>
</protein>
<keyword evidence="5" id="KW-1185">Reference proteome</keyword>
<dbReference type="SMART" id="SM01162">
    <property type="entry name" value="DUF1771"/>
    <property type="match status" value="1"/>
</dbReference>
<gene>
    <name evidence="4" type="ORF">LPMP_312670</name>
</gene>
<accession>A0A088RY25</accession>
<dbReference type="AlphaFoldDB" id="A0A088RY25"/>
<dbReference type="OrthoDB" id="3231855at2759"/>
<dbReference type="Pfam" id="PF08590">
    <property type="entry name" value="DUF1771"/>
    <property type="match status" value="1"/>
</dbReference>
<dbReference type="Proteomes" id="UP000063063">
    <property type="component" value="Chromosome 31"/>
</dbReference>
<dbReference type="SMART" id="SM00463">
    <property type="entry name" value="SMR"/>
    <property type="match status" value="1"/>
</dbReference>
<dbReference type="PANTHER" id="PTHR47417">
    <property type="entry name" value="SMR DOMAIN-CONTAINING PROTEIN YPL199C"/>
    <property type="match status" value="1"/>
</dbReference>
<dbReference type="Pfam" id="PF00013">
    <property type="entry name" value="KH_1"/>
    <property type="match status" value="1"/>
</dbReference>
<evidence type="ECO:0000313" key="5">
    <source>
        <dbReference type="Proteomes" id="UP000063063"/>
    </source>
</evidence>
<dbReference type="InterPro" id="IPR004087">
    <property type="entry name" value="KH_dom"/>
</dbReference>
<dbReference type="SUPFAM" id="SSF160443">
    <property type="entry name" value="SMR domain-like"/>
    <property type="match status" value="1"/>
</dbReference>
<dbReference type="Gene3D" id="3.30.1370.10">
    <property type="entry name" value="K Homology domain, type 1"/>
    <property type="match status" value="1"/>
</dbReference>
<dbReference type="Gene3D" id="3.30.1370.110">
    <property type="match status" value="1"/>
</dbReference>
<evidence type="ECO:0000256" key="2">
    <source>
        <dbReference type="SAM" id="MobiDB-lite"/>
    </source>
</evidence>
<feature type="domain" description="Smr" evidence="3">
    <location>
        <begin position="151"/>
        <end position="228"/>
    </location>
</feature>
<dbReference type="InterPro" id="IPR053020">
    <property type="entry name" value="Smr_domain_protein"/>
</dbReference>
<dbReference type="InterPro" id="IPR002625">
    <property type="entry name" value="Smr_dom"/>
</dbReference>
<dbReference type="Pfam" id="PF01713">
    <property type="entry name" value="Smr"/>
    <property type="match status" value="1"/>
</dbReference>
<reference evidence="4 5" key="1">
    <citation type="journal article" date="2015" name="Sci. Rep.">
        <title>The genome of Leishmania panamensis: insights into genomics of the L. (Viannia) subgenus.</title>
        <authorList>
            <person name="Llanes A."/>
            <person name="Restrepo C.M."/>
            <person name="Vecchio G.D."/>
            <person name="Anguizola F.J."/>
            <person name="Lleonart R."/>
        </authorList>
    </citation>
    <scope>NUCLEOTIDE SEQUENCE [LARGE SCALE GENOMIC DNA]</scope>
    <source>
        <strain evidence="4 5">MHOM/PA/94/PSC-1</strain>
    </source>
</reference>
<dbReference type="InterPro" id="IPR036612">
    <property type="entry name" value="KH_dom_type_1_sf"/>
</dbReference>
<evidence type="ECO:0000313" key="4">
    <source>
        <dbReference type="EMBL" id="AIO00851.1"/>
    </source>
</evidence>
<dbReference type="PROSITE" id="PS50084">
    <property type="entry name" value="KH_TYPE_1"/>
    <property type="match status" value="1"/>
</dbReference>
<name>A0A088RY25_LEIPA</name>
<dbReference type="RefSeq" id="XP_010701651.1">
    <property type="nucleotide sequence ID" value="XM_010703349.1"/>
</dbReference>
<dbReference type="KEGG" id="lpan:LPMP_312670"/>
<feature type="compositionally biased region" description="Basic and acidic residues" evidence="2">
    <location>
        <begin position="239"/>
        <end position="253"/>
    </location>
</feature>
<keyword evidence="1" id="KW-0694">RNA-binding</keyword>
<dbReference type="EMBL" id="CP009400">
    <property type="protein sequence ID" value="AIO00851.1"/>
    <property type="molecule type" value="Genomic_DNA"/>
</dbReference>